<keyword evidence="4" id="KW-1185">Reference proteome</keyword>
<keyword evidence="1" id="KW-0472">Membrane</keyword>
<dbReference type="InterPro" id="IPR052901">
    <property type="entry name" value="Bact_TGase-like"/>
</dbReference>
<dbReference type="RefSeq" id="WP_377724062.1">
    <property type="nucleotide sequence ID" value="NZ_JBHSEW010000002.1"/>
</dbReference>
<name>A0ABV9GVJ7_9BURK</name>
<dbReference type="Pfam" id="PF01841">
    <property type="entry name" value="Transglut_core"/>
    <property type="match status" value="1"/>
</dbReference>
<dbReference type="InterPro" id="IPR038765">
    <property type="entry name" value="Papain-like_cys_pep_sf"/>
</dbReference>
<dbReference type="InterPro" id="IPR021878">
    <property type="entry name" value="TgpA_N"/>
</dbReference>
<dbReference type="Gene3D" id="3.10.620.30">
    <property type="match status" value="1"/>
</dbReference>
<feature type="transmembrane region" description="Helical" evidence="1">
    <location>
        <begin position="134"/>
        <end position="153"/>
    </location>
</feature>
<dbReference type="InterPro" id="IPR002931">
    <property type="entry name" value="Transglutaminase-like"/>
</dbReference>
<sequence length="669" mass="74530">MPALLPTLHALPRSARDGLLAVLAAACVLLPQLPYLPVWASALAVGLLLWRAHLAWRSRALPGRWLRAALLALAVGGTALQFRSIVGAEAGTTLLMLLLALKTLEMHARRDAMVVFFLGFFSLVTVFLQSQSLLTALAALLALWLLLAALINAHRPVGQPPLAQLLRQAAQLLLWGLPLMVLLFVFFPRLPPLWGLPGDHLQGRTGLSEDMQVGQVAELAQDGSIALRVRFADGLPPQARLYFRGPVLTEFDGRNWSASPWLRHADNPPVIAEDDALAYEVTLEPHRQRWLLTLDATAQPPVLAQRQVRPGGQSQWLTPQPVTEVLRYQAQARLRYRYAEVLDHPRQAALRRLPADSNPRTRAWGQTLRQEHGDNDGALIQAALQQLRTGGYVYTLAPGVFPRDTADAFWFDVQRGFCEHIASAFAVLMRSAGIPARIVTGYQGGERNPVDGLWTVRQSDAHAWTEVWLPEQGWLRIDPTAAIAPDRVERLQRLEPAPTLLSGTVGRVIGIDVLRQLRSNWEALNYRWNDWVLNYNSTRQNNLFNKFDLGGLSITRIGIALGGLLALLAAGAAALRWHRLRQHDPWLRLLGQARQRLIALGVADAAWLGPRQLAAALHTRWGSSSQSAQDWLLAMEQWRYAPDRQPRPSLSHLRRSLRAVRWPPLPPKT</sequence>
<dbReference type="SUPFAM" id="SSF54001">
    <property type="entry name" value="Cysteine proteinases"/>
    <property type="match status" value="1"/>
</dbReference>
<feature type="domain" description="Transglutaminase-like" evidence="2">
    <location>
        <begin position="410"/>
        <end position="481"/>
    </location>
</feature>
<accession>A0ABV9GVJ7</accession>
<dbReference type="PANTHER" id="PTHR42736:SF1">
    <property type="entry name" value="PROTEIN-GLUTAMINE GAMMA-GLUTAMYLTRANSFERASE"/>
    <property type="match status" value="1"/>
</dbReference>
<evidence type="ECO:0000313" key="3">
    <source>
        <dbReference type="EMBL" id="MFC4621300.1"/>
    </source>
</evidence>
<organism evidence="3 4">
    <name type="scientific">Comamonas nitrativorans</name>
    <dbReference type="NCBI Taxonomy" id="108437"/>
    <lineage>
        <taxon>Bacteria</taxon>
        <taxon>Pseudomonadati</taxon>
        <taxon>Pseudomonadota</taxon>
        <taxon>Betaproteobacteria</taxon>
        <taxon>Burkholderiales</taxon>
        <taxon>Comamonadaceae</taxon>
        <taxon>Comamonas</taxon>
    </lineage>
</organism>
<gene>
    <name evidence="3" type="ORF">ACFO3A_03640</name>
</gene>
<protein>
    <submittedName>
        <fullName evidence="3">TransglutaminaseTgpA domain-containing protein</fullName>
    </submittedName>
</protein>
<dbReference type="EMBL" id="JBHSEW010000002">
    <property type="protein sequence ID" value="MFC4621300.1"/>
    <property type="molecule type" value="Genomic_DNA"/>
</dbReference>
<keyword evidence="1" id="KW-1133">Transmembrane helix</keyword>
<keyword evidence="1" id="KW-0812">Transmembrane</keyword>
<dbReference type="PANTHER" id="PTHR42736">
    <property type="entry name" value="PROTEIN-GLUTAMINE GAMMA-GLUTAMYLTRANSFERASE"/>
    <property type="match status" value="1"/>
</dbReference>
<feature type="transmembrane region" description="Helical" evidence="1">
    <location>
        <begin position="111"/>
        <end position="128"/>
    </location>
</feature>
<evidence type="ECO:0000256" key="1">
    <source>
        <dbReference type="SAM" id="Phobius"/>
    </source>
</evidence>
<reference evidence="4" key="1">
    <citation type="journal article" date="2019" name="Int. J. Syst. Evol. Microbiol.">
        <title>The Global Catalogue of Microorganisms (GCM) 10K type strain sequencing project: providing services to taxonomists for standard genome sequencing and annotation.</title>
        <authorList>
            <consortium name="The Broad Institute Genomics Platform"/>
            <consortium name="The Broad Institute Genome Sequencing Center for Infectious Disease"/>
            <person name="Wu L."/>
            <person name="Ma J."/>
        </authorList>
    </citation>
    <scope>NUCLEOTIDE SEQUENCE [LARGE SCALE GENOMIC DNA]</scope>
    <source>
        <strain evidence="4">JCM 11650</strain>
    </source>
</reference>
<proteinExistence type="predicted"/>
<dbReference type="SMART" id="SM00460">
    <property type="entry name" value="TGc"/>
    <property type="match status" value="1"/>
</dbReference>
<dbReference type="Proteomes" id="UP001595967">
    <property type="component" value="Unassembled WGS sequence"/>
</dbReference>
<evidence type="ECO:0000313" key="4">
    <source>
        <dbReference type="Proteomes" id="UP001595967"/>
    </source>
</evidence>
<feature type="transmembrane region" description="Helical" evidence="1">
    <location>
        <begin position="557"/>
        <end position="575"/>
    </location>
</feature>
<feature type="transmembrane region" description="Helical" evidence="1">
    <location>
        <begin position="165"/>
        <end position="187"/>
    </location>
</feature>
<comment type="caution">
    <text evidence="3">The sequence shown here is derived from an EMBL/GenBank/DDBJ whole genome shotgun (WGS) entry which is preliminary data.</text>
</comment>
<evidence type="ECO:0000259" key="2">
    <source>
        <dbReference type="SMART" id="SM00460"/>
    </source>
</evidence>
<dbReference type="Pfam" id="PF11992">
    <property type="entry name" value="TgpA_N"/>
    <property type="match status" value="1"/>
</dbReference>